<proteinExistence type="predicted"/>
<dbReference type="Proteomes" id="UP001247307">
    <property type="component" value="Unassembled WGS sequence"/>
</dbReference>
<feature type="transmembrane region" description="Helical" evidence="1">
    <location>
        <begin position="28"/>
        <end position="48"/>
    </location>
</feature>
<accession>A0AAE3YG64</accession>
<dbReference type="EMBL" id="JAVDUI010000001">
    <property type="protein sequence ID" value="MDR6891416.1"/>
    <property type="molecule type" value="Genomic_DNA"/>
</dbReference>
<reference evidence="2" key="1">
    <citation type="submission" date="2023-07" db="EMBL/GenBank/DDBJ databases">
        <title>Sequencing the genomes of 1000 actinobacteria strains.</title>
        <authorList>
            <person name="Klenk H.-P."/>
        </authorList>
    </citation>
    <scope>NUCLEOTIDE SEQUENCE</scope>
    <source>
        <strain evidence="2">DSM 13988</strain>
    </source>
</reference>
<dbReference type="RefSeq" id="WP_309849183.1">
    <property type="nucleotide sequence ID" value="NZ_BAAAIU010000024.1"/>
</dbReference>
<evidence type="ECO:0000256" key="1">
    <source>
        <dbReference type="SAM" id="Phobius"/>
    </source>
</evidence>
<gene>
    <name evidence="2" type="ORF">J2S35_000356</name>
</gene>
<organism evidence="2 3">
    <name type="scientific">Falsarthrobacter nasiphocae</name>
    <dbReference type="NCBI Taxonomy" id="189863"/>
    <lineage>
        <taxon>Bacteria</taxon>
        <taxon>Bacillati</taxon>
        <taxon>Actinomycetota</taxon>
        <taxon>Actinomycetes</taxon>
        <taxon>Micrococcales</taxon>
        <taxon>Micrococcaceae</taxon>
        <taxon>Falsarthrobacter</taxon>
    </lineage>
</organism>
<evidence type="ECO:0000313" key="3">
    <source>
        <dbReference type="Proteomes" id="UP001247307"/>
    </source>
</evidence>
<dbReference type="AlphaFoldDB" id="A0AAE3YG64"/>
<name>A0AAE3YG64_9MICC</name>
<comment type="caution">
    <text evidence="2">The sequence shown here is derived from an EMBL/GenBank/DDBJ whole genome shotgun (WGS) entry which is preliminary data.</text>
</comment>
<keyword evidence="3" id="KW-1185">Reference proteome</keyword>
<evidence type="ECO:0000313" key="2">
    <source>
        <dbReference type="EMBL" id="MDR6891416.1"/>
    </source>
</evidence>
<keyword evidence="1" id="KW-0472">Membrane</keyword>
<protein>
    <submittedName>
        <fullName evidence="2">Uncharacterized protein</fullName>
    </submittedName>
</protein>
<feature type="transmembrane region" description="Helical" evidence="1">
    <location>
        <begin position="82"/>
        <end position="99"/>
    </location>
</feature>
<sequence>MLLIALVAAEAAAFLALGALVLTRFGRGGLATGILLVILGLVAVGVGLGLRRASLGAHKAMVFLQTLVLIAAFAFVQASWRASLAAVVLAAGSLVAGFWPSTRVWFERSAAETAPDNGSHAGPRP</sequence>
<keyword evidence="1" id="KW-1133">Transmembrane helix</keyword>
<feature type="transmembrane region" description="Helical" evidence="1">
    <location>
        <begin position="60"/>
        <end position="76"/>
    </location>
</feature>
<keyword evidence="1" id="KW-0812">Transmembrane</keyword>